<comment type="caution">
    <text evidence="7">The sequence shown here is derived from an EMBL/GenBank/DDBJ whole genome shotgun (WGS) entry which is preliminary data.</text>
</comment>
<evidence type="ECO:0000313" key="7">
    <source>
        <dbReference type="EMBL" id="MCP2259442.1"/>
    </source>
</evidence>
<evidence type="ECO:0000256" key="3">
    <source>
        <dbReference type="ARBA" id="ARBA00023082"/>
    </source>
</evidence>
<dbReference type="InterPro" id="IPR014284">
    <property type="entry name" value="RNA_pol_sigma-70_dom"/>
</dbReference>
<dbReference type="InterPro" id="IPR013324">
    <property type="entry name" value="RNA_pol_sigma_r3/r4-like"/>
</dbReference>
<dbReference type="InterPro" id="IPR039425">
    <property type="entry name" value="RNA_pol_sigma-70-like"/>
</dbReference>
<dbReference type="SUPFAM" id="SSF88659">
    <property type="entry name" value="Sigma3 and sigma4 domains of RNA polymerase sigma factors"/>
    <property type="match status" value="1"/>
</dbReference>
<evidence type="ECO:0000259" key="6">
    <source>
        <dbReference type="Pfam" id="PF04542"/>
    </source>
</evidence>
<dbReference type="Gene3D" id="1.10.1740.10">
    <property type="match status" value="1"/>
</dbReference>
<dbReference type="Proteomes" id="UP001205311">
    <property type="component" value="Unassembled WGS sequence"/>
</dbReference>
<dbReference type="InterPro" id="IPR007627">
    <property type="entry name" value="RNA_pol_sigma70_r2"/>
</dbReference>
<keyword evidence="3" id="KW-0731">Sigma factor</keyword>
<organism evidence="7 8">
    <name type="scientific">Streptoalloteichus tenebrarius (strain ATCC 17920 / DSM 40477 / JCM 4838 / CBS 697.72 / NBRC 16177 / NCIMB 11028 / NRRL B-12390 / A12253. 1 / ISP 5477)</name>
    <name type="common">Streptomyces tenebrarius</name>
    <dbReference type="NCBI Taxonomy" id="1933"/>
    <lineage>
        <taxon>Bacteria</taxon>
        <taxon>Bacillati</taxon>
        <taxon>Actinomycetota</taxon>
        <taxon>Actinomycetes</taxon>
        <taxon>Pseudonocardiales</taxon>
        <taxon>Pseudonocardiaceae</taxon>
        <taxon>Streptoalloteichus</taxon>
    </lineage>
</organism>
<dbReference type="PANTHER" id="PTHR43133:SF8">
    <property type="entry name" value="RNA POLYMERASE SIGMA FACTOR HI_1459-RELATED"/>
    <property type="match status" value="1"/>
</dbReference>
<evidence type="ECO:0000256" key="4">
    <source>
        <dbReference type="ARBA" id="ARBA00023125"/>
    </source>
</evidence>
<sequence length="198" mass="22296">MSDRRTSSEDDLHRLVADAVRGDHDAWRRLVDRYAGLVWAVARRHRLDAADAADVCQVTWLRLAQRLPALRDPARLPAWLVTTTRREAARVRAARHREPPVDLDLVPPTPVEGPEDRVLRDEHDAALWRVFSRLPERCQHLLRMLAVDPRTSYADLARAFDLRPSSVGPVRTRCLRALRGLLAEAGLLPGPVPSGAAR</sequence>
<evidence type="ECO:0000256" key="5">
    <source>
        <dbReference type="ARBA" id="ARBA00023163"/>
    </source>
</evidence>
<name>A0ABT1HV85_STRSD</name>
<protein>
    <submittedName>
        <fullName evidence="7">RNA polymerase sigma factor, sigma-70 family</fullName>
    </submittedName>
</protein>
<keyword evidence="5" id="KW-0804">Transcription</keyword>
<dbReference type="PANTHER" id="PTHR43133">
    <property type="entry name" value="RNA POLYMERASE ECF-TYPE SIGMA FACTO"/>
    <property type="match status" value="1"/>
</dbReference>
<dbReference type="SUPFAM" id="SSF88946">
    <property type="entry name" value="Sigma2 domain of RNA polymerase sigma factors"/>
    <property type="match status" value="1"/>
</dbReference>
<dbReference type="EMBL" id="JAMTCP010000016">
    <property type="protein sequence ID" value="MCP2259442.1"/>
    <property type="molecule type" value="Genomic_DNA"/>
</dbReference>
<dbReference type="Pfam" id="PF04542">
    <property type="entry name" value="Sigma70_r2"/>
    <property type="match status" value="1"/>
</dbReference>
<dbReference type="Gene3D" id="1.10.10.10">
    <property type="entry name" value="Winged helix-like DNA-binding domain superfamily/Winged helix DNA-binding domain"/>
    <property type="match status" value="1"/>
</dbReference>
<evidence type="ECO:0000256" key="1">
    <source>
        <dbReference type="ARBA" id="ARBA00010641"/>
    </source>
</evidence>
<accession>A0ABT1HV85</accession>
<evidence type="ECO:0000256" key="2">
    <source>
        <dbReference type="ARBA" id="ARBA00023015"/>
    </source>
</evidence>
<dbReference type="RefSeq" id="WP_253670328.1">
    <property type="nucleotide sequence ID" value="NZ_JAMTCP010000016.1"/>
</dbReference>
<feature type="domain" description="RNA polymerase sigma-70 region 2" evidence="6">
    <location>
        <begin position="30"/>
        <end position="93"/>
    </location>
</feature>
<dbReference type="InterPro" id="IPR013325">
    <property type="entry name" value="RNA_pol_sigma_r2"/>
</dbReference>
<evidence type="ECO:0000313" key="8">
    <source>
        <dbReference type="Proteomes" id="UP001205311"/>
    </source>
</evidence>
<keyword evidence="4" id="KW-0238">DNA-binding</keyword>
<dbReference type="NCBIfam" id="TIGR02937">
    <property type="entry name" value="sigma70-ECF"/>
    <property type="match status" value="1"/>
</dbReference>
<keyword evidence="8" id="KW-1185">Reference proteome</keyword>
<dbReference type="InterPro" id="IPR036388">
    <property type="entry name" value="WH-like_DNA-bd_sf"/>
</dbReference>
<keyword evidence="2" id="KW-0805">Transcription regulation</keyword>
<comment type="similarity">
    <text evidence="1">Belongs to the sigma-70 factor family. ECF subfamily.</text>
</comment>
<proteinExistence type="inferred from homology"/>
<gene>
    <name evidence="7" type="ORF">LX15_003143</name>
</gene>
<reference evidence="7 8" key="1">
    <citation type="submission" date="2022-06" db="EMBL/GenBank/DDBJ databases">
        <title>Genomic Encyclopedia of Archaeal and Bacterial Type Strains, Phase II (KMG-II): from individual species to whole genera.</title>
        <authorList>
            <person name="Goeker M."/>
        </authorList>
    </citation>
    <scope>NUCLEOTIDE SEQUENCE [LARGE SCALE GENOMIC DNA]</scope>
    <source>
        <strain evidence="7 8">DSM 40477</strain>
    </source>
</reference>